<dbReference type="PROSITE" id="PS51257">
    <property type="entry name" value="PROKAR_LIPOPROTEIN"/>
    <property type="match status" value="1"/>
</dbReference>
<dbReference type="Proteomes" id="UP000327468">
    <property type="component" value="Chromosome 13"/>
</dbReference>
<feature type="transmembrane region" description="Helical" evidence="1">
    <location>
        <begin position="37"/>
        <end position="60"/>
    </location>
</feature>
<keyword evidence="3" id="KW-1185">Reference proteome</keyword>
<evidence type="ECO:0000313" key="2">
    <source>
        <dbReference type="EMBL" id="KAB5554122.1"/>
    </source>
</evidence>
<reference evidence="2 3" key="1">
    <citation type="submission" date="2019-06" db="EMBL/GenBank/DDBJ databases">
        <title>A chromosome-scale genome assembly of the striped catfish, Pangasianodon hypophthalmus.</title>
        <authorList>
            <person name="Wen M."/>
            <person name="Zahm M."/>
            <person name="Roques C."/>
            <person name="Cabau C."/>
            <person name="Klopp C."/>
            <person name="Donnadieu C."/>
            <person name="Jouanno E."/>
            <person name="Avarre J.-C."/>
            <person name="Campet M."/>
            <person name="Ha T.T.T."/>
            <person name="Dugue R."/>
            <person name="Lampietro C."/>
            <person name="Louis A."/>
            <person name="Herpin A."/>
            <person name="Echchiki A."/>
            <person name="Berthelot C."/>
            <person name="Parey E."/>
            <person name="Roest-Crollius H."/>
            <person name="Braasch I."/>
            <person name="Postlethwait J."/>
            <person name="Bobe J."/>
            <person name="Montfort J."/>
            <person name="Bouchez O."/>
            <person name="Begum T."/>
            <person name="Schartl M."/>
            <person name="Guiguen Y."/>
        </authorList>
    </citation>
    <scope>NUCLEOTIDE SEQUENCE [LARGE SCALE GENOMIC DNA]</scope>
    <source>
        <strain evidence="2 3">Indonesia</strain>
        <tissue evidence="2">Blood</tissue>
    </source>
</reference>
<dbReference type="GO" id="GO:0038023">
    <property type="term" value="F:signaling receptor activity"/>
    <property type="evidence" value="ECO:0007669"/>
    <property type="project" value="InterPro"/>
</dbReference>
<dbReference type="SUPFAM" id="SSF48726">
    <property type="entry name" value="Immunoglobulin"/>
    <property type="match status" value="1"/>
</dbReference>
<dbReference type="InterPro" id="IPR036179">
    <property type="entry name" value="Ig-like_dom_sf"/>
</dbReference>
<dbReference type="PANTHER" id="PTHR15343:SF0">
    <property type="entry name" value="T-CELL ANTIGEN CD7"/>
    <property type="match status" value="1"/>
</dbReference>
<evidence type="ECO:0000313" key="3">
    <source>
        <dbReference type="Proteomes" id="UP000327468"/>
    </source>
</evidence>
<dbReference type="InterPro" id="IPR013783">
    <property type="entry name" value="Ig-like_fold"/>
</dbReference>
<accession>A0A5N5MGH7</accession>
<keyword evidence="1" id="KW-0472">Membrane</keyword>
<dbReference type="EMBL" id="VFJC01000014">
    <property type="protein sequence ID" value="KAB5554122.1"/>
    <property type="molecule type" value="Genomic_DNA"/>
</dbReference>
<dbReference type="InterPro" id="IPR039090">
    <property type="entry name" value="CD7"/>
</dbReference>
<comment type="caution">
    <text evidence="2">The sequence shown here is derived from an EMBL/GenBank/DDBJ whole genome shotgun (WGS) entry which is preliminary data.</text>
</comment>
<protein>
    <recommendedName>
        <fullName evidence="4">Immunoglobulin V-set domain-containing protein</fullName>
    </recommendedName>
</protein>
<dbReference type="PANTHER" id="PTHR15343">
    <property type="entry name" value="CD7"/>
    <property type="match status" value="1"/>
</dbReference>
<keyword evidence="1" id="KW-0812">Transmembrane</keyword>
<proteinExistence type="predicted"/>
<dbReference type="GO" id="GO:0002250">
    <property type="term" value="P:adaptive immune response"/>
    <property type="evidence" value="ECO:0007669"/>
    <property type="project" value="InterPro"/>
</dbReference>
<name>A0A5N5MGH7_PANHP</name>
<feature type="transmembrane region" description="Helical" evidence="1">
    <location>
        <begin position="199"/>
        <end position="222"/>
    </location>
</feature>
<dbReference type="Gene3D" id="2.60.40.10">
    <property type="entry name" value="Immunoglobulins"/>
    <property type="match status" value="1"/>
</dbReference>
<evidence type="ECO:0000256" key="1">
    <source>
        <dbReference type="SAM" id="Phobius"/>
    </source>
</evidence>
<sequence length="252" mass="28398">MSRSLTDVFQMYVCSLVGVISCYVYKKQHAVRSRCSFADVAMMTALTLRFTALLAVYTVLGAASERENGFVKMKKGDNLTMECNTKDNKNDHLSLYARLPKKHVVLAYDGHTNNFSLGEEYTERVKISGTMHKLTVRIRDLQLNDTGLYIGLYRKFNLEKNVDEEEEGCSILLFVNNVDKTILSEKSTGKGSSGMSEPLVLVFALTACTMLVVCFLVMWVLAPKVKALCANQADDASREYNPVYEDMHRVRK</sequence>
<keyword evidence="1" id="KW-1133">Transmembrane helix</keyword>
<gene>
    <name evidence="2" type="ORF">PHYPO_G00046570</name>
</gene>
<feature type="transmembrane region" description="Helical" evidence="1">
    <location>
        <begin position="6"/>
        <end position="25"/>
    </location>
</feature>
<dbReference type="AlphaFoldDB" id="A0A5N5MGH7"/>
<dbReference type="GO" id="GO:0016020">
    <property type="term" value="C:membrane"/>
    <property type="evidence" value="ECO:0007669"/>
    <property type="project" value="InterPro"/>
</dbReference>
<evidence type="ECO:0008006" key="4">
    <source>
        <dbReference type="Google" id="ProtNLM"/>
    </source>
</evidence>
<organism evidence="2 3">
    <name type="scientific">Pangasianodon hypophthalmus</name>
    <name type="common">Striped catfish</name>
    <name type="synonym">Helicophagus hypophthalmus</name>
    <dbReference type="NCBI Taxonomy" id="310915"/>
    <lineage>
        <taxon>Eukaryota</taxon>
        <taxon>Metazoa</taxon>
        <taxon>Chordata</taxon>
        <taxon>Craniata</taxon>
        <taxon>Vertebrata</taxon>
        <taxon>Euteleostomi</taxon>
        <taxon>Actinopterygii</taxon>
        <taxon>Neopterygii</taxon>
        <taxon>Teleostei</taxon>
        <taxon>Ostariophysi</taxon>
        <taxon>Siluriformes</taxon>
        <taxon>Pangasiidae</taxon>
        <taxon>Pangasianodon</taxon>
    </lineage>
</organism>